<dbReference type="InterPro" id="IPR015366">
    <property type="entry name" value="S53_propep"/>
</dbReference>
<dbReference type="GO" id="GO:0008240">
    <property type="term" value="F:tripeptidyl-peptidase activity"/>
    <property type="evidence" value="ECO:0007669"/>
    <property type="project" value="TreeGrafter"/>
</dbReference>
<dbReference type="EMBL" id="JADNRY010000135">
    <property type="protein sequence ID" value="KAF9063924.1"/>
    <property type="molecule type" value="Genomic_DNA"/>
</dbReference>
<dbReference type="OrthoDB" id="409122at2759"/>
<dbReference type="Proteomes" id="UP000772434">
    <property type="component" value="Unassembled WGS sequence"/>
</dbReference>
<dbReference type="GO" id="GO:0004175">
    <property type="term" value="F:endopeptidase activity"/>
    <property type="evidence" value="ECO:0007669"/>
    <property type="project" value="TreeGrafter"/>
</dbReference>
<proteinExistence type="predicted"/>
<comment type="caution">
    <text evidence="2">The sequence shown here is derived from an EMBL/GenBank/DDBJ whole genome shotgun (WGS) entry which is preliminary data.</text>
</comment>
<organism evidence="2 3">
    <name type="scientific">Rhodocollybia butyracea</name>
    <dbReference type="NCBI Taxonomy" id="206335"/>
    <lineage>
        <taxon>Eukaryota</taxon>
        <taxon>Fungi</taxon>
        <taxon>Dikarya</taxon>
        <taxon>Basidiomycota</taxon>
        <taxon>Agaricomycotina</taxon>
        <taxon>Agaricomycetes</taxon>
        <taxon>Agaricomycetidae</taxon>
        <taxon>Agaricales</taxon>
        <taxon>Marasmiineae</taxon>
        <taxon>Omphalotaceae</taxon>
        <taxon>Rhodocollybia</taxon>
    </lineage>
</organism>
<evidence type="ECO:0000259" key="1">
    <source>
        <dbReference type="SMART" id="SM00944"/>
    </source>
</evidence>
<dbReference type="SUPFAM" id="SSF54897">
    <property type="entry name" value="Protease propeptides/inhibitors"/>
    <property type="match status" value="1"/>
</dbReference>
<sequence length="145" mass="15805">MYGQHLNYEEAKAFAGPTPDTVRAVTSWLNENGIQNIATTGAFSEWLGFSVPVFTANSLFNANYQQFNEIGGPTKLTRTLTYSIPADLQPHINILHPSTDSIRVSKSPKFHTAPIPSTSVGEGRVRPETLWCLQNKCGIPTAGAN</sequence>
<dbReference type="SMART" id="SM00944">
    <property type="entry name" value="Pro-kuma_activ"/>
    <property type="match status" value="1"/>
</dbReference>
<evidence type="ECO:0000313" key="3">
    <source>
        <dbReference type="Proteomes" id="UP000772434"/>
    </source>
</evidence>
<keyword evidence="3" id="KW-1185">Reference proteome</keyword>
<dbReference type="CDD" id="cd11377">
    <property type="entry name" value="Pro-peptidase_S53"/>
    <property type="match status" value="1"/>
</dbReference>
<gene>
    <name evidence="2" type="ORF">BDP27DRAFT_1475494</name>
</gene>
<protein>
    <submittedName>
        <fullName evidence="2">Pro-kumamolisin, activation domain-containing protein</fullName>
    </submittedName>
</protein>
<reference evidence="2" key="1">
    <citation type="submission" date="2020-11" db="EMBL/GenBank/DDBJ databases">
        <authorList>
            <consortium name="DOE Joint Genome Institute"/>
            <person name="Ahrendt S."/>
            <person name="Riley R."/>
            <person name="Andreopoulos W."/>
            <person name="Labutti K."/>
            <person name="Pangilinan J."/>
            <person name="Ruiz-Duenas F.J."/>
            <person name="Barrasa J.M."/>
            <person name="Sanchez-Garcia M."/>
            <person name="Camarero S."/>
            <person name="Miyauchi S."/>
            <person name="Serrano A."/>
            <person name="Linde D."/>
            <person name="Babiker R."/>
            <person name="Drula E."/>
            <person name="Ayuso-Fernandez I."/>
            <person name="Pacheco R."/>
            <person name="Padilla G."/>
            <person name="Ferreira P."/>
            <person name="Barriuso J."/>
            <person name="Kellner H."/>
            <person name="Castanera R."/>
            <person name="Alfaro M."/>
            <person name="Ramirez L."/>
            <person name="Pisabarro A.G."/>
            <person name="Kuo A."/>
            <person name="Tritt A."/>
            <person name="Lipzen A."/>
            <person name="He G."/>
            <person name="Yan M."/>
            <person name="Ng V."/>
            <person name="Cullen D."/>
            <person name="Martin F."/>
            <person name="Rosso M.-N."/>
            <person name="Henrissat B."/>
            <person name="Hibbett D."/>
            <person name="Martinez A.T."/>
            <person name="Grigoriev I.V."/>
        </authorList>
    </citation>
    <scope>NUCLEOTIDE SEQUENCE</scope>
    <source>
        <strain evidence="2">AH 40177</strain>
    </source>
</reference>
<dbReference type="PANTHER" id="PTHR14218">
    <property type="entry name" value="PROTEASE S8 TRIPEPTIDYL PEPTIDASE I CLN2"/>
    <property type="match status" value="1"/>
</dbReference>
<feature type="domain" description="Peptidase S53 activation" evidence="1">
    <location>
        <begin position="1"/>
        <end position="101"/>
    </location>
</feature>
<accession>A0A9P5PIJ8</accession>
<evidence type="ECO:0000313" key="2">
    <source>
        <dbReference type="EMBL" id="KAF9063924.1"/>
    </source>
</evidence>
<dbReference type="AlphaFoldDB" id="A0A9P5PIJ8"/>
<dbReference type="GO" id="GO:0006508">
    <property type="term" value="P:proteolysis"/>
    <property type="evidence" value="ECO:0007669"/>
    <property type="project" value="TreeGrafter"/>
</dbReference>
<dbReference type="Pfam" id="PF09286">
    <property type="entry name" value="Pro-kuma_activ"/>
    <property type="match status" value="1"/>
</dbReference>
<name>A0A9P5PIJ8_9AGAR</name>
<dbReference type="PANTHER" id="PTHR14218:SF15">
    <property type="entry name" value="TRIPEPTIDYL-PEPTIDASE 1"/>
    <property type="match status" value="1"/>
</dbReference>
<dbReference type="InterPro" id="IPR050819">
    <property type="entry name" value="Tripeptidyl-peptidase_I"/>
</dbReference>